<feature type="compositionally biased region" description="Basic and acidic residues" evidence="2">
    <location>
        <begin position="61"/>
        <end position="72"/>
    </location>
</feature>
<dbReference type="GO" id="GO:0005737">
    <property type="term" value="C:cytoplasm"/>
    <property type="evidence" value="ECO:0007669"/>
    <property type="project" value="TreeGrafter"/>
</dbReference>
<feature type="region of interest" description="Disordered" evidence="2">
    <location>
        <begin position="221"/>
        <end position="371"/>
    </location>
</feature>
<feature type="compositionally biased region" description="Low complexity" evidence="2">
    <location>
        <begin position="317"/>
        <end position="340"/>
    </location>
</feature>
<feature type="compositionally biased region" description="Polar residues" evidence="2">
    <location>
        <begin position="342"/>
        <end position="353"/>
    </location>
</feature>
<dbReference type="Gene3D" id="1.10.287.1490">
    <property type="match status" value="1"/>
</dbReference>
<sequence length="1150" mass="129490">MVSQDQEPAPPPQNKGKGGNNARRRSVSPPSQSDTRSISSSLASYMRMNGPVFQPQQHRLSARERGTRGVSRDKIQLAPLPEQVAAIVQQLQKPPPSVLPTQPFRLPPPSGALGMQLQRASPSSSPERQQRTEEPVSAPNLHFSWDSDFEQYLRGRVGQTGGFIRAMSESPASPGAVFEPTERSSVIWFRDNYPEPPPAHRRDVFAVQQWLEGQMQKLGRSLQQQGLLQKQQGPHKQAGPTQQPRQQQQPSPQQQQQPQQQQPQQQQQEQKQQLQQQASRVRDENQSQQGEQEQQQEHGQSEQGEDEREQGSENGDQQQDAQEPPSQAPASPTSQPPRAATDNGQGCPTQRRPSSSILSGSYTLSDDGRSSVQVARDSDGFLSTDVLIHQEKLFTRSMEELCGQAATLCVERGHLMWQMWAALRHMLRLVLQDRETSRAITREARRSELSVKGSVEAEKAVAKAEMEEVTHMNEVLNRRVLSRQAEIDQLRAKVTELEIHIASQANFNPALLQQQIEELQINVSISERQVQNLNAKLETVQRDFTEAQKEVSYLTNKLSEARSDYTSMASRLAVRTPRPSQPRMPPWELIKEEESHLTQQALREGCSPKDMHRLLLGVSFNNCNILPWVNNFMGCCRNWTPAAKGAGEEGAGGMAEAQDIADETMSIAPSRAGMGSSHSRGPSAVMHSRAGSIAAGGSTKSGTRKSKFLQPMLPPIKDLQPQLSRLLATQNVTRMQKSLPSEVVQAVSQMANHGVDPDSMACLLLGSVSPDGLELTPYKSLAGILSKRFGGTADDIGGPMTEALVMASMSTRERMEHVENQLLLKHRMAVKYRRAIAEQRKQTEDMKEQELKQQSRKIMRTPHPLTHLLSQKRCEYFVGLGTDPSVPQVLQFEGKVYCRTLEKAEAERTVHTIWRSKREFEGTHNINVTLPDYLYIFLQRKFSKAQTLSEAAYNLLYSLSKHMYDPDCSIFLKVLMNEVGEDIREQQDGLKSTFLEALKHIDEETNVKATGWLLKNDMRAGLRKSFQNKTEHQMVELFDALDSDEPRELVNYFRLFDSDNDLNQGVFAETIRQQHLNEQMAFYQSIEDAILDQVEKNGNDACTPQMLSTAFKKTHPHMSSEEVDVYQRRVFPSKNEKDKGLNSPRFEIDF</sequence>
<dbReference type="EMBL" id="HBIP01032613">
    <property type="protein sequence ID" value="CAE0504792.1"/>
    <property type="molecule type" value="Transcribed_RNA"/>
</dbReference>
<accession>A0A7S3VTI0</accession>
<feature type="compositionally biased region" description="Low complexity" evidence="2">
    <location>
        <begin position="221"/>
        <end position="277"/>
    </location>
</feature>
<feature type="compositionally biased region" description="Low complexity" evidence="2">
    <location>
        <begin position="354"/>
        <end position="365"/>
    </location>
</feature>
<evidence type="ECO:0000256" key="2">
    <source>
        <dbReference type="SAM" id="MobiDB-lite"/>
    </source>
</evidence>
<dbReference type="PANTHER" id="PTHR16306">
    <property type="entry name" value="TRANSLIN-ASSOCIATED FACTOR X-INTERACTING PROTEIN 1"/>
    <property type="match status" value="1"/>
</dbReference>
<reference evidence="3" key="1">
    <citation type="submission" date="2021-01" db="EMBL/GenBank/DDBJ databases">
        <authorList>
            <person name="Corre E."/>
            <person name="Pelletier E."/>
            <person name="Niang G."/>
            <person name="Scheremetjew M."/>
            <person name="Finn R."/>
            <person name="Kale V."/>
            <person name="Holt S."/>
            <person name="Cochrane G."/>
            <person name="Meng A."/>
            <person name="Brown T."/>
            <person name="Cohen L."/>
        </authorList>
    </citation>
    <scope>NUCLEOTIDE SEQUENCE</scope>
    <source>
        <strain evidence="3">CCMP1320</strain>
    </source>
</reference>
<proteinExistence type="predicted"/>
<protein>
    <recommendedName>
        <fullName evidence="4">Translin-associated factor X-interacting protein 1 N-terminal domain-containing protein</fullName>
    </recommendedName>
</protein>
<feature type="region of interest" description="Disordered" evidence="2">
    <location>
        <begin position="91"/>
        <end position="141"/>
    </location>
</feature>
<feature type="coiled-coil region" evidence="1">
    <location>
        <begin position="473"/>
        <end position="550"/>
    </location>
</feature>
<feature type="region of interest" description="Disordered" evidence="2">
    <location>
        <begin position="1"/>
        <end position="72"/>
    </location>
</feature>
<dbReference type="PANTHER" id="PTHR16306:SF0">
    <property type="entry name" value="TRANSLIN-ASSOCIATED FACTOR X-INTERACTING PROTEIN 1"/>
    <property type="match status" value="1"/>
</dbReference>
<evidence type="ECO:0000256" key="1">
    <source>
        <dbReference type="SAM" id="Coils"/>
    </source>
</evidence>
<gene>
    <name evidence="3" type="ORF">DTER00134_LOCUS19865</name>
</gene>
<evidence type="ECO:0008006" key="4">
    <source>
        <dbReference type="Google" id="ProtNLM"/>
    </source>
</evidence>
<evidence type="ECO:0000313" key="3">
    <source>
        <dbReference type="EMBL" id="CAE0504792.1"/>
    </source>
</evidence>
<name>A0A7S3VTI0_DUNTE</name>
<organism evidence="3">
    <name type="scientific">Dunaliella tertiolecta</name>
    <name type="common">Green alga</name>
    <dbReference type="NCBI Taxonomy" id="3047"/>
    <lineage>
        <taxon>Eukaryota</taxon>
        <taxon>Viridiplantae</taxon>
        <taxon>Chlorophyta</taxon>
        <taxon>core chlorophytes</taxon>
        <taxon>Chlorophyceae</taxon>
        <taxon>CS clade</taxon>
        <taxon>Chlamydomonadales</taxon>
        <taxon>Dunaliellaceae</taxon>
        <taxon>Dunaliella</taxon>
    </lineage>
</organism>
<dbReference type="AlphaFoldDB" id="A0A7S3VTI0"/>
<keyword evidence="1" id="KW-0175">Coiled coil</keyword>
<feature type="compositionally biased region" description="Polar residues" evidence="2">
    <location>
        <begin position="28"/>
        <end position="43"/>
    </location>
</feature>
<feature type="compositionally biased region" description="Polar residues" evidence="2">
    <location>
        <begin position="118"/>
        <end position="127"/>
    </location>
</feature>